<feature type="transmembrane region" description="Helical" evidence="5">
    <location>
        <begin position="60"/>
        <end position="80"/>
    </location>
</feature>
<dbReference type="InterPro" id="IPR007318">
    <property type="entry name" value="Phopholipid_MeTrfase"/>
</dbReference>
<keyword evidence="6" id="KW-0489">Methyltransferase</keyword>
<comment type="subcellular location">
    <subcellularLocation>
        <location evidence="1">Endomembrane system</location>
        <topology evidence="1">Multi-pass membrane protein</topology>
    </subcellularLocation>
</comment>
<evidence type="ECO:0000313" key="7">
    <source>
        <dbReference type="Proteomes" id="UP000198914"/>
    </source>
</evidence>
<evidence type="ECO:0000256" key="3">
    <source>
        <dbReference type="ARBA" id="ARBA00022989"/>
    </source>
</evidence>
<feature type="transmembrane region" description="Helical" evidence="5">
    <location>
        <begin position="28"/>
        <end position="48"/>
    </location>
</feature>
<protein>
    <submittedName>
        <fullName evidence="6">Phospholipid methyltransferase</fullName>
    </submittedName>
</protein>
<dbReference type="Proteomes" id="UP000198914">
    <property type="component" value="Unassembled WGS sequence"/>
</dbReference>
<proteinExistence type="predicted"/>
<evidence type="ECO:0000313" key="6">
    <source>
        <dbReference type="EMBL" id="SDZ17016.1"/>
    </source>
</evidence>
<evidence type="ECO:0000256" key="1">
    <source>
        <dbReference type="ARBA" id="ARBA00004127"/>
    </source>
</evidence>
<dbReference type="Pfam" id="PF04191">
    <property type="entry name" value="PEMT"/>
    <property type="match status" value="1"/>
</dbReference>
<name>A0A1H3QUE6_9RHOB</name>
<dbReference type="GO" id="GO:0012505">
    <property type="term" value="C:endomembrane system"/>
    <property type="evidence" value="ECO:0007669"/>
    <property type="project" value="UniProtKB-SubCell"/>
</dbReference>
<keyword evidence="3 5" id="KW-1133">Transmembrane helix</keyword>
<evidence type="ECO:0000256" key="5">
    <source>
        <dbReference type="SAM" id="Phobius"/>
    </source>
</evidence>
<organism evidence="6 7">
    <name type="scientific">Jannaschia faecimaris</name>
    <dbReference type="NCBI Taxonomy" id="1244108"/>
    <lineage>
        <taxon>Bacteria</taxon>
        <taxon>Pseudomonadati</taxon>
        <taxon>Pseudomonadota</taxon>
        <taxon>Alphaproteobacteria</taxon>
        <taxon>Rhodobacterales</taxon>
        <taxon>Roseobacteraceae</taxon>
        <taxon>Jannaschia</taxon>
    </lineage>
</organism>
<accession>A0A1H3QUE6</accession>
<feature type="transmembrane region" description="Helical" evidence="5">
    <location>
        <begin position="101"/>
        <end position="133"/>
    </location>
</feature>
<evidence type="ECO:0000256" key="2">
    <source>
        <dbReference type="ARBA" id="ARBA00022692"/>
    </source>
</evidence>
<dbReference type="Gene3D" id="1.20.120.1630">
    <property type="match status" value="1"/>
</dbReference>
<dbReference type="STRING" id="1244108.SAMN05444004_10722"/>
<reference evidence="7" key="1">
    <citation type="submission" date="2016-10" db="EMBL/GenBank/DDBJ databases">
        <authorList>
            <person name="Varghese N."/>
            <person name="Submissions S."/>
        </authorList>
    </citation>
    <scope>NUCLEOTIDE SEQUENCE [LARGE SCALE GENOMIC DNA]</scope>
    <source>
        <strain evidence="7">DSM 100420</strain>
    </source>
</reference>
<keyword evidence="6" id="KW-0808">Transferase</keyword>
<gene>
    <name evidence="6" type="ORF">SAMN05444004_10722</name>
</gene>
<keyword evidence="4 5" id="KW-0472">Membrane</keyword>
<sequence length="142" mass="15162">MFDSALTHETAVADTTATKPADQLRRIALLRLTMLICLPLIIFTEPGAPIGEFLRDGLESVGILLVIAGVLGRVWSILYIGGHKNAVVMQDGPYSVCRHPLYLASTTAVLGFGLMLGSIILTVALTGAVFLILSDIAAKEER</sequence>
<keyword evidence="7" id="KW-1185">Reference proteome</keyword>
<dbReference type="GO" id="GO:0032259">
    <property type="term" value="P:methylation"/>
    <property type="evidence" value="ECO:0007669"/>
    <property type="project" value="UniProtKB-KW"/>
</dbReference>
<keyword evidence="2 5" id="KW-0812">Transmembrane</keyword>
<dbReference type="AlphaFoldDB" id="A0A1H3QUE6"/>
<dbReference type="EMBL" id="FNPX01000007">
    <property type="protein sequence ID" value="SDZ17016.1"/>
    <property type="molecule type" value="Genomic_DNA"/>
</dbReference>
<evidence type="ECO:0000256" key="4">
    <source>
        <dbReference type="ARBA" id="ARBA00023136"/>
    </source>
</evidence>
<dbReference type="GO" id="GO:0008168">
    <property type="term" value="F:methyltransferase activity"/>
    <property type="evidence" value="ECO:0007669"/>
    <property type="project" value="UniProtKB-KW"/>
</dbReference>